<evidence type="ECO:0000313" key="8">
    <source>
        <dbReference type="Proteomes" id="UP000264006"/>
    </source>
</evidence>
<feature type="binding site" evidence="5">
    <location>
        <begin position="320"/>
        <end position="327"/>
    </location>
    <ligand>
        <name>ATP</name>
        <dbReference type="ChEBI" id="CHEBI:30616"/>
    </ligand>
</feature>
<dbReference type="SUPFAM" id="SSF52540">
    <property type="entry name" value="P-loop containing nucleoside triphosphate hydrolases"/>
    <property type="match status" value="1"/>
</dbReference>
<gene>
    <name evidence="7" type="ORF">DVS28_a0287</name>
</gene>
<dbReference type="PANTHER" id="PTHR11070:SF2">
    <property type="entry name" value="ATP-DEPENDENT DNA HELICASE SRS2"/>
    <property type="match status" value="1"/>
</dbReference>
<dbReference type="Gene3D" id="3.40.50.300">
    <property type="entry name" value="P-loop containing nucleotide triphosphate hydrolases"/>
    <property type="match status" value="1"/>
</dbReference>
<dbReference type="AlphaFoldDB" id="A0A346XRZ7"/>
<dbReference type="Proteomes" id="UP000264006">
    <property type="component" value="Chromosome"/>
</dbReference>
<dbReference type="RefSeq" id="WP_114589861.1">
    <property type="nucleotide sequence ID" value="NZ_CP031165.1"/>
</dbReference>
<dbReference type="OrthoDB" id="3196525at2"/>
<keyword evidence="3 5" id="KW-0347">Helicase</keyword>
<evidence type="ECO:0000256" key="4">
    <source>
        <dbReference type="ARBA" id="ARBA00022840"/>
    </source>
</evidence>
<dbReference type="InterPro" id="IPR029063">
    <property type="entry name" value="SAM-dependent_MTases_sf"/>
</dbReference>
<keyword evidence="2 5" id="KW-0378">Hydrolase</keyword>
<protein>
    <submittedName>
        <fullName evidence="7">Putative DNA helicase</fullName>
    </submittedName>
</protein>
<dbReference type="SUPFAM" id="SSF53335">
    <property type="entry name" value="S-adenosyl-L-methionine-dependent methyltransferases"/>
    <property type="match status" value="1"/>
</dbReference>
<dbReference type="GO" id="GO:0005829">
    <property type="term" value="C:cytosol"/>
    <property type="evidence" value="ECO:0007669"/>
    <property type="project" value="TreeGrafter"/>
</dbReference>
<dbReference type="InterPro" id="IPR014016">
    <property type="entry name" value="UvrD-like_ATP-bd"/>
</dbReference>
<evidence type="ECO:0000259" key="6">
    <source>
        <dbReference type="PROSITE" id="PS51198"/>
    </source>
</evidence>
<evidence type="ECO:0000256" key="1">
    <source>
        <dbReference type="ARBA" id="ARBA00022741"/>
    </source>
</evidence>
<sequence length="795" mass="88144">MKDDRIVELRGALAQAIVRGCRELFGGRRWSRFDLARSLEELWLLSRGEDCCYDRPSIGLNYALWYQGRRVQDVLRTVGPSWGDRPVDTIVDLGAGTGATAWALAVAMTGGLSVGHPRVVLVDGSPPMLQAAEALWESLQRDTTFGPAARRIEITFECTTWTRPPFSAPGAECIASYLFDHSSRARLGEVASAFDRATSTLGVRRVHLLSANGKRPVLDAVVTRLGGHGWVPRPASQHPPWWTGAVEGLGDAREAVLAGVPTDLPWRNKAPSFDGDSVVATRLDREELAVAPDHPVAPFQPDPAQERACIPDGRLTLVVGAAGSGKSRVLVERLHRTLETSRDAAEVLVTTFNIDLLHQLGRWFAETIDPTEWERRKACDGDFTFSARHDLLSRHRVRFLNWDKVPTRLFGQKGNVNMDSELPLERRVQQLAAQNGWSLDEPGNRTALQPQFLLAELHRVIWGLDARTLDDYLRVNRVGRLLPLHGFLRRRVWDVVMGPGHPETFSHRRIAISPLAQPKDVFDHVFIDECQDFTPADFTLAARMVADTRNLVAVGDSAQSMHLGPAYRRPGQMPGANGQRRLWSRHELDATYRLPLRLCEAIIPVARKLGLARGQTLADEVDLLDTVDLRAVSSALLGMRPVVLAGTDDEIVSQLAEVLAEYEPLFHQRDGAGIITFADGRPVPERRMVEQAIPSSCTAEFRSMRAIKGLERPAVVWTTGLELPTHESAEQWIYTILTRPTALLVVVLSDFMDQVATDVIASLDPRRLIPWTPDAEAALRTIRDTTTTQPVPTAG</sequence>
<evidence type="ECO:0000256" key="3">
    <source>
        <dbReference type="ARBA" id="ARBA00022806"/>
    </source>
</evidence>
<proteinExistence type="predicted"/>
<dbReference type="GO" id="GO:0003677">
    <property type="term" value="F:DNA binding"/>
    <property type="evidence" value="ECO:0007669"/>
    <property type="project" value="InterPro"/>
</dbReference>
<evidence type="ECO:0000313" key="7">
    <source>
        <dbReference type="EMBL" id="AXV04994.1"/>
    </source>
</evidence>
<dbReference type="KEGG" id="euz:DVS28_a0287"/>
<feature type="domain" description="UvrD-like helicase ATP-binding" evidence="6">
    <location>
        <begin position="299"/>
        <end position="595"/>
    </location>
</feature>
<organism evidence="7 8">
    <name type="scientific">Euzebya pacifica</name>
    <dbReference type="NCBI Taxonomy" id="1608957"/>
    <lineage>
        <taxon>Bacteria</taxon>
        <taxon>Bacillati</taxon>
        <taxon>Actinomycetota</taxon>
        <taxon>Nitriliruptoria</taxon>
        <taxon>Euzebyales</taxon>
    </lineage>
</organism>
<dbReference type="PROSITE" id="PS51198">
    <property type="entry name" value="UVRD_HELICASE_ATP_BIND"/>
    <property type="match status" value="1"/>
</dbReference>
<keyword evidence="8" id="KW-1185">Reference proteome</keyword>
<evidence type="ECO:0000256" key="5">
    <source>
        <dbReference type="PROSITE-ProRule" id="PRU00560"/>
    </source>
</evidence>
<dbReference type="Pfam" id="PF00580">
    <property type="entry name" value="UvrD-helicase"/>
    <property type="match status" value="1"/>
</dbReference>
<dbReference type="PANTHER" id="PTHR11070">
    <property type="entry name" value="UVRD / RECB / PCRA DNA HELICASE FAMILY MEMBER"/>
    <property type="match status" value="1"/>
</dbReference>
<dbReference type="GO" id="GO:0005524">
    <property type="term" value="F:ATP binding"/>
    <property type="evidence" value="ECO:0007669"/>
    <property type="project" value="UniProtKB-UniRule"/>
</dbReference>
<dbReference type="GO" id="GO:0016787">
    <property type="term" value="F:hydrolase activity"/>
    <property type="evidence" value="ECO:0007669"/>
    <property type="project" value="UniProtKB-UniRule"/>
</dbReference>
<dbReference type="EMBL" id="CP031165">
    <property type="protein sequence ID" value="AXV04994.1"/>
    <property type="molecule type" value="Genomic_DNA"/>
</dbReference>
<evidence type="ECO:0000256" key="2">
    <source>
        <dbReference type="ARBA" id="ARBA00022801"/>
    </source>
</evidence>
<dbReference type="GO" id="GO:0043138">
    <property type="term" value="F:3'-5' DNA helicase activity"/>
    <property type="evidence" value="ECO:0007669"/>
    <property type="project" value="TreeGrafter"/>
</dbReference>
<accession>A0A346XRZ7</accession>
<dbReference type="GO" id="GO:0000725">
    <property type="term" value="P:recombinational repair"/>
    <property type="evidence" value="ECO:0007669"/>
    <property type="project" value="TreeGrafter"/>
</dbReference>
<reference evidence="7 8" key="1">
    <citation type="submission" date="2018-09" db="EMBL/GenBank/DDBJ databases">
        <title>Complete genome sequence of Euzebya sp. DY32-46 isolated from seawater of Pacific Ocean.</title>
        <authorList>
            <person name="Xu L."/>
            <person name="Wu Y.-H."/>
            <person name="Xu X.-W."/>
        </authorList>
    </citation>
    <scope>NUCLEOTIDE SEQUENCE [LARGE SCALE GENOMIC DNA]</scope>
    <source>
        <strain evidence="7 8">DY32-46</strain>
    </source>
</reference>
<dbReference type="InterPro" id="IPR027417">
    <property type="entry name" value="P-loop_NTPase"/>
</dbReference>
<keyword evidence="1 5" id="KW-0547">Nucleotide-binding</keyword>
<keyword evidence="4 5" id="KW-0067">ATP-binding</keyword>
<name>A0A346XRZ7_9ACTN</name>
<dbReference type="Gene3D" id="3.40.50.150">
    <property type="entry name" value="Vaccinia Virus protein VP39"/>
    <property type="match status" value="1"/>
</dbReference>
<dbReference type="InterPro" id="IPR000212">
    <property type="entry name" value="DNA_helicase_UvrD/REP"/>
</dbReference>